<evidence type="ECO:0000313" key="1">
    <source>
        <dbReference type="EMBL" id="KKN60401.1"/>
    </source>
</evidence>
<sequence length="96" mass="11012">MDEHVQIGVYEFPSETSRYYCPDLTCEATEYVHYCFAGVVENDEELGVLVNVQGEPTNRWEDGIVGVPEEVIGWIEMDDCAPYCPIHHEETVWITL</sequence>
<comment type="caution">
    <text evidence="1">The sequence shown here is derived from an EMBL/GenBank/DDBJ whole genome shotgun (WGS) entry which is preliminary data.</text>
</comment>
<reference evidence="1" key="1">
    <citation type="journal article" date="2015" name="Nature">
        <title>Complex archaea that bridge the gap between prokaryotes and eukaryotes.</title>
        <authorList>
            <person name="Spang A."/>
            <person name="Saw J.H."/>
            <person name="Jorgensen S.L."/>
            <person name="Zaremba-Niedzwiedzka K."/>
            <person name="Martijn J."/>
            <person name="Lind A.E."/>
            <person name="van Eijk R."/>
            <person name="Schleper C."/>
            <person name="Guy L."/>
            <person name="Ettema T.J."/>
        </authorList>
    </citation>
    <scope>NUCLEOTIDE SEQUENCE</scope>
</reference>
<protein>
    <submittedName>
        <fullName evidence="1">Uncharacterized protein</fullName>
    </submittedName>
</protein>
<proteinExistence type="predicted"/>
<dbReference type="EMBL" id="LAZR01000697">
    <property type="protein sequence ID" value="KKN60401.1"/>
    <property type="molecule type" value="Genomic_DNA"/>
</dbReference>
<accession>A0A0F9UGN4</accession>
<dbReference type="AlphaFoldDB" id="A0A0F9UGN4"/>
<organism evidence="1">
    <name type="scientific">marine sediment metagenome</name>
    <dbReference type="NCBI Taxonomy" id="412755"/>
    <lineage>
        <taxon>unclassified sequences</taxon>
        <taxon>metagenomes</taxon>
        <taxon>ecological metagenomes</taxon>
    </lineage>
</organism>
<gene>
    <name evidence="1" type="ORF">LCGC14_0532350</name>
</gene>
<name>A0A0F9UGN4_9ZZZZ</name>